<name>A0A6B2L1S9_9EUKA</name>
<dbReference type="InterPro" id="IPR011705">
    <property type="entry name" value="BACK"/>
</dbReference>
<evidence type="ECO:0000259" key="1">
    <source>
        <dbReference type="PROSITE" id="PS50097"/>
    </source>
</evidence>
<feature type="domain" description="BTB" evidence="1">
    <location>
        <begin position="345"/>
        <end position="413"/>
    </location>
</feature>
<accession>A0A6B2L1S9</accession>
<protein>
    <recommendedName>
        <fullName evidence="1">BTB domain-containing protein</fullName>
    </recommendedName>
</protein>
<reference evidence="2" key="1">
    <citation type="journal article" date="2020" name="J. Eukaryot. Microbiol.">
        <title>De novo Sequencing, Assembly and Annotation of the Transcriptome for the Free-Living Testate Amoeba Arcella intermedia.</title>
        <authorList>
            <person name="Ribeiro G.M."/>
            <person name="Porfirio-Sousa A.L."/>
            <person name="Maurer-Alcala X.X."/>
            <person name="Katz L.A."/>
            <person name="Lahr D.J.G."/>
        </authorList>
    </citation>
    <scope>NUCLEOTIDE SEQUENCE</scope>
</reference>
<dbReference type="CDD" id="cd14733">
    <property type="entry name" value="BACK"/>
    <property type="match status" value="1"/>
</dbReference>
<dbReference type="Gene3D" id="3.40.50.150">
    <property type="entry name" value="Vaccinia Virus protein VP39"/>
    <property type="match status" value="1"/>
</dbReference>
<dbReference type="Gene3D" id="1.25.40.420">
    <property type="match status" value="1"/>
</dbReference>
<dbReference type="PANTHER" id="PTHR24413">
    <property type="entry name" value="SPECKLE-TYPE POZ PROTEIN"/>
    <property type="match status" value="1"/>
</dbReference>
<dbReference type="EMBL" id="GIBP01001886">
    <property type="protein sequence ID" value="NDV30855.1"/>
    <property type="molecule type" value="Transcribed_RNA"/>
</dbReference>
<dbReference type="Pfam" id="PF07707">
    <property type="entry name" value="BACK"/>
    <property type="match status" value="1"/>
</dbReference>
<dbReference type="SUPFAM" id="SSF53335">
    <property type="entry name" value="S-adenosyl-L-methionine-dependent methyltransferases"/>
    <property type="match status" value="1"/>
</dbReference>
<dbReference type="CDD" id="cd02440">
    <property type="entry name" value="AdoMet_MTases"/>
    <property type="match status" value="1"/>
</dbReference>
<dbReference type="CDD" id="cd18186">
    <property type="entry name" value="BTB_POZ_ZBTB_KLHL-like"/>
    <property type="match status" value="1"/>
</dbReference>
<dbReference type="Pfam" id="PF00651">
    <property type="entry name" value="BTB"/>
    <property type="match status" value="2"/>
</dbReference>
<dbReference type="Gene3D" id="3.30.710.10">
    <property type="entry name" value="Potassium Channel Kv1.1, Chain A"/>
    <property type="match status" value="2"/>
</dbReference>
<dbReference type="Pfam" id="PF01135">
    <property type="entry name" value="PCMT"/>
    <property type="match status" value="1"/>
</dbReference>
<dbReference type="AlphaFoldDB" id="A0A6B2L1S9"/>
<organism evidence="2">
    <name type="scientific">Arcella intermedia</name>
    <dbReference type="NCBI Taxonomy" id="1963864"/>
    <lineage>
        <taxon>Eukaryota</taxon>
        <taxon>Amoebozoa</taxon>
        <taxon>Tubulinea</taxon>
        <taxon>Elardia</taxon>
        <taxon>Arcellinida</taxon>
        <taxon>Sphaerothecina</taxon>
        <taxon>Arcellidae</taxon>
        <taxon>Arcella</taxon>
    </lineage>
</organism>
<proteinExistence type="predicted"/>
<dbReference type="InterPro" id="IPR000210">
    <property type="entry name" value="BTB/POZ_dom"/>
</dbReference>
<dbReference type="InterPro" id="IPR029063">
    <property type="entry name" value="SAM-dependent_MTases_sf"/>
</dbReference>
<dbReference type="PROSITE" id="PS50097">
    <property type="entry name" value="BTB"/>
    <property type="match status" value="2"/>
</dbReference>
<sequence>MIVIPREYFVTPDLKNVAYNDCPLRFPKMAFNISAPHMYALCLEKLNIQPGNVILDIGSGSGHLTALAGYLTGPGGLVHGLDLFDYIIEFSNQNIKNFLASRPKDAPPIDLSHVHFFKRNCFLPDPEETKYDRIHVGCCCPESRINYLYDLLKPDGILVTPFGDKLIKATKKNGQVTVETLLAVRYSDLTLPSDAEIKDAKKLLDIAKANKIIVPQTVIREQFRNLVDNPIFPDFVFIVEGKKVMAHRLLLKLRSKFFVDYFSRPDAADFLEISDTNCKFHIFTEFLRFIYSDNCMITDENVDQLRFLANRFEILPLLAKVDGKEMPGCTLIDQFEKLVGSEEFSDVSFTVEGTKSIPSHKLILAVRTEYFHRMFNSGLRESQTNNITIFDSTAENFKIVLHFIYTDHCTVTSENCVDLLELANFFQLDRLKAFCEKYWFDNINVSNAAHILSIADRFNAVQLKDFAMEFIFSHIQEVVVTDSFKELDQSVVTSILIRSVQRSK</sequence>
<dbReference type="InterPro" id="IPR011333">
    <property type="entry name" value="SKP1/BTB/POZ_sf"/>
</dbReference>
<dbReference type="SUPFAM" id="SSF54695">
    <property type="entry name" value="POZ domain"/>
    <property type="match status" value="2"/>
</dbReference>
<dbReference type="SMART" id="SM00225">
    <property type="entry name" value="BTB"/>
    <property type="match status" value="2"/>
</dbReference>
<evidence type="ECO:0000313" key="2">
    <source>
        <dbReference type="EMBL" id="NDV30855.1"/>
    </source>
</evidence>
<feature type="domain" description="BTB" evidence="1">
    <location>
        <begin position="233"/>
        <end position="299"/>
    </location>
</feature>